<reference evidence="3" key="1">
    <citation type="journal article" date="2017" name="Nat. Ecol. Evol.">
        <title>Genome expansion and lineage-specific genetic innovations in the forest pathogenic fungi Armillaria.</title>
        <authorList>
            <person name="Sipos G."/>
            <person name="Prasanna A.N."/>
            <person name="Walter M.C."/>
            <person name="O'Connor E."/>
            <person name="Balint B."/>
            <person name="Krizsan K."/>
            <person name="Kiss B."/>
            <person name="Hess J."/>
            <person name="Varga T."/>
            <person name="Slot J."/>
            <person name="Riley R."/>
            <person name="Boka B."/>
            <person name="Rigling D."/>
            <person name="Barry K."/>
            <person name="Lee J."/>
            <person name="Mihaltcheva S."/>
            <person name="LaButti K."/>
            <person name="Lipzen A."/>
            <person name="Waldron R."/>
            <person name="Moloney N.M."/>
            <person name="Sperisen C."/>
            <person name="Kredics L."/>
            <person name="Vagvoelgyi C."/>
            <person name="Patrignani A."/>
            <person name="Fitzpatrick D."/>
            <person name="Nagy I."/>
            <person name="Doyle S."/>
            <person name="Anderson J.B."/>
            <person name="Grigoriev I.V."/>
            <person name="Gueldener U."/>
            <person name="Muensterkoetter M."/>
            <person name="Nagy L.G."/>
        </authorList>
    </citation>
    <scope>NUCLEOTIDE SEQUENCE [LARGE SCALE GENOMIC DNA]</scope>
    <source>
        <strain evidence="3">Ar21-2</strain>
    </source>
</reference>
<keyword evidence="3" id="KW-1185">Reference proteome</keyword>
<dbReference type="InParanoid" id="A0A2H3DGM8"/>
<dbReference type="InterPro" id="IPR010730">
    <property type="entry name" value="HET"/>
</dbReference>
<dbReference type="EMBL" id="KZ293657">
    <property type="protein sequence ID" value="PBK93270.1"/>
    <property type="molecule type" value="Genomic_DNA"/>
</dbReference>
<accession>A0A2H3DGM8</accession>
<evidence type="ECO:0000313" key="3">
    <source>
        <dbReference type="Proteomes" id="UP000217790"/>
    </source>
</evidence>
<protein>
    <submittedName>
        <fullName evidence="2">HET-domain-containing protein</fullName>
    </submittedName>
</protein>
<feature type="domain" description="Heterokaryon incompatibility" evidence="1">
    <location>
        <begin position="208"/>
        <end position="353"/>
    </location>
</feature>
<dbReference type="PANTHER" id="PTHR33112:SF16">
    <property type="entry name" value="HETEROKARYON INCOMPATIBILITY DOMAIN-CONTAINING PROTEIN"/>
    <property type="match status" value="1"/>
</dbReference>
<name>A0A2H3DGM8_ARMGA</name>
<dbReference type="AlphaFoldDB" id="A0A2H3DGM8"/>
<dbReference type="PANTHER" id="PTHR33112">
    <property type="entry name" value="DOMAIN PROTEIN, PUTATIVE-RELATED"/>
    <property type="match status" value="1"/>
</dbReference>
<dbReference type="OMA" id="SHATEMK"/>
<gene>
    <name evidence="2" type="ORF">ARMGADRAFT_966790</name>
</gene>
<dbReference type="Pfam" id="PF06985">
    <property type="entry name" value="HET"/>
    <property type="match status" value="1"/>
</dbReference>
<evidence type="ECO:0000259" key="1">
    <source>
        <dbReference type="Pfam" id="PF06985"/>
    </source>
</evidence>
<sequence length="667" mass="75329">MERSPPNIQKLVCDSCWRTVFSIKSFHIAWSAKSAPRRSKSAGFSYTSPTWAGMQYSIDSMQCGWCGLVSRMIMDRPPNSRTFQLRIRFSQRLNIADEGSGDAAPYGPSVNVDPTTELCLAIDDRPDYRFRVHTAEGDPAIRCIPQREILLDVNSSTAYDLIKQCIDRCLRHKFCPSPHCTPLPTRVIDCKDNPPRLFVSPQGIEDKYVALSYVWGCKEQPHCTTRQNLDSYVEGIPLEYIPTTIMDALRVTQTLGLRYLWVDAFCIMQDSKDDKAREIKQIRRIFHNAYLTIVAASADTVYDGFLHERLPPEPPATMLPFRSPEGVLGTMQLRLREYAPATPIDERAWCLEEHMLSPRRLIYSSHTLQYECQTMHVNVNGAPNFVIPDNGIPYLPYHIFLSKIPPGYNLPKDTDSIWDITVTAYTRRTVTWARDRLNALAGIVEQFEHVWPNSKYIAGLWEHQLPGCLLWNNNGGSQCHDRPALNLAPSWSWASTNGQVSTNYLDDVNEGIIFNCDTIKCNVVPAHPGNPYGSVKGGSLVLDIILHSALWDPKLGALSNVADIPTGHPGTLWVPSEEDKIGEIIPDTLETRSWKTCEVQLALMKDTGYTLQGLVLVPATRSDPNTSAEQNAIPTYRRIGYFRSARMQDKPEVKAWLSFTPQRVEII</sequence>
<dbReference type="Proteomes" id="UP000217790">
    <property type="component" value="Unassembled WGS sequence"/>
</dbReference>
<organism evidence="2 3">
    <name type="scientific">Armillaria gallica</name>
    <name type="common">Bulbous honey fungus</name>
    <name type="synonym">Armillaria bulbosa</name>
    <dbReference type="NCBI Taxonomy" id="47427"/>
    <lineage>
        <taxon>Eukaryota</taxon>
        <taxon>Fungi</taxon>
        <taxon>Dikarya</taxon>
        <taxon>Basidiomycota</taxon>
        <taxon>Agaricomycotina</taxon>
        <taxon>Agaricomycetes</taxon>
        <taxon>Agaricomycetidae</taxon>
        <taxon>Agaricales</taxon>
        <taxon>Marasmiineae</taxon>
        <taxon>Physalacriaceae</taxon>
        <taxon>Armillaria</taxon>
    </lineage>
</organism>
<proteinExistence type="predicted"/>
<evidence type="ECO:0000313" key="2">
    <source>
        <dbReference type="EMBL" id="PBK93270.1"/>
    </source>
</evidence>
<dbReference type="OrthoDB" id="5125733at2759"/>